<dbReference type="Gramene" id="rna-AYBTSS11_LOCUS9971">
    <property type="protein sequence ID" value="CAJ1940899.1"/>
    <property type="gene ID" value="gene-AYBTSS11_LOCUS9971"/>
</dbReference>
<proteinExistence type="predicted"/>
<evidence type="ECO:0000313" key="1">
    <source>
        <dbReference type="EMBL" id="CAJ1940899.1"/>
    </source>
</evidence>
<protein>
    <submittedName>
        <fullName evidence="1">Uncharacterized protein</fullName>
    </submittedName>
</protein>
<organism evidence="1 2">
    <name type="scientific">Sphenostylis stenocarpa</name>
    <dbReference type="NCBI Taxonomy" id="92480"/>
    <lineage>
        <taxon>Eukaryota</taxon>
        <taxon>Viridiplantae</taxon>
        <taxon>Streptophyta</taxon>
        <taxon>Embryophyta</taxon>
        <taxon>Tracheophyta</taxon>
        <taxon>Spermatophyta</taxon>
        <taxon>Magnoliopsida</taxon>
        <taxon>eudicotyledons</taxon>
        <taxon>Gunneridae</taxon>
        <taxon>Pentapetalae</taxon>
        <taxon>rosids</taxon>
        <taxon>fabids</taxon>
        <taxon>Fabales</taxon>
        <taxon>Fabaceae</taxon>
        <taxon>Papilionoideae</taxon>
        <taxon>50 kb inversion clade</taxon>
        <taxon>NPAAA clade</taxon>
        <taxon>indigoferoid/millettioid clade</taxon>
        <taxon>Phaseoleae</taxon>
        <taxon>Sphenostylis</taxon>
    </lineage>
</organism>
<dbReference type="Proteomes" id="UP001189624">
    <property type="component" value="Chromosome 3"/>
</dbReference>
<accession>A0AA86SEC4</accession>
<reference evidence="1" key="1">
    <citation type="submission" date="2023-10" db="EMBL/GenBank/DDBJ databases">
        <authorList>
            <person name="Domelevo Entfellner J.-B."/>
        </authorList>
    </citation>
    <scope>NUCLEOTIDE SEQUENCE</scope>
</reference>
<dbReference type="EMBL" id="OY731400">
    <property type="protein sequence ID" value="CAJ1940899.1"/>
    <property type="molecule type" value="Genomic_DNA"/>
</dbReference>
<sequence>MARGGVRAATRDSDASILVRWLGWTIESGWELVVTEVWCKLHGAIHNGAVVVGLLREAKVARGGLGLPCAA</sequence>
<gene>
    <name evidence="1" type="ORF">AYBTSS11_LOCUS9971</name>
</gene>
<keyword evidence="2" id="KW-1185">Reference proteome</keyword>
<evidence type="ECO:0000313" key="2">
    <source>
        <dbReference type="Proteomes" id="UP001189624"/>
    </source>
</evidence>
<name>A0AA86SEC4_9FABA</name>
<dbReference type="AlphaFoldDB" id="A0AA86SEC4"/>